<evidence type="ECO:0000313" key="2">
    <source>
        <dbReference type="EMBL" id="KAK8564253.1"/>
    </source>
</evidence>
<gene>
    <name evidence="2" type="ORF">V6N12_036381</name>
</gene>
<reference evidence="2 3" key="1">
    <citation type="journal article" date="2024" name="G3 (Bethesda)">
        <title>Genome assembly of Hibiscus sabdariffa L. provides insights into metabolisms of medicinal natural products.</title>
        <authorList>
            <person name="Kim T."/>
        </authorList>
    </citation>
    <scope>NUCLEOTIDE SEQUENCE [LARGE SCALE GENOMIC DNA]</scope>
    <source>
        <strain evidence="2">TK-2024</strain>
        <tissue evidence="2">Old leaves</tissue>
    </source>
</reference>
<feature type="region of interest" description="Disordered" evidence="1">
    <location>
        <begin position="1"/>
        <end position="60"/>
    </location>
</feature>
<dbReference type="EMBL" id="JBBPBM010000011">
    <property type="protein sequence ID" value="KAK8564253.1"/>
    <property type="molecule type" value="Genomic_DNA"/>
</dbReference>
<feature type="compositionally biased region" description="Basic and acidic residues" evidence="1">
    <location>
        <begin position="1"/>
        <end position="16"/>
    </location>
</feature>
<keyword evidence="3" id="KW-1185">Reference proteome</keyword>
<proteinExistence type="predicted"/>
<comment type="caution">
    <text evidence="2">The sequence shown here is derived from an EMBL/GenBank/DDBJ whole genome shotgun (WGS) entry which is preliminary data.</text>
</comment>
<organism evidence="2 3">
    <name type="scientific">Hibiscus sabdariffa</name>
    <name type="common">roselle</name>
    <dbReference type="NCBI Taxonomy" id="183260"/>
    <lineage>
        <taxon>Eukaryota</taxon>
        <taxon>Viridiplantae</taxon>
        <taxon>Streptophyta</taxon>
        <taxon>Embryophyta</taxon>
        <taxon>Tracheophyta</taxon>
        <taxon>Spermatophyta</taxon>
        <taxon>Magnoliopsida</taxon>
        <taxon>eudicotyledons</taxon>
        <taxon>Gunneridae</taxon>
        <taxon>Pentapetalae</taxon>
        <taxon>rosids</taxon>
        <taxon>malvids</taxon>
        <taxon>Malvales</taxon>
        <taxon>Malvaceae</taxon>
        <taxon>Malvoideae</taxon>
        <taxon>Hibiscus</taxon>
    </lineage>
</organism>
<dbReference type="Proteomes" id="UP001472677">
    <property type="component" value="Unassembled WGS sequence"/>
</dbReference>
<protein>
    <submittedName>
        <fullName evidence="2">Uncharacterized protein</fullName>
    </submittedName>
</protein>
<evidence type="ECO:0000313" key="3">
    <source>
        <dbReference type="Proteomes" id="UP001472677"/>
    </source>
</evidence>
<name>A0ABR2EQJ2_9ROSI</name>
<evidence type="ECO:0000256" key="1">
    <source>
        <dbReference type="SAM" id="MobiDB-lite"/>
    </source>
</evidence>
<sequence length="104" mass="11100">MPEEVNHHNSVHEAHVDSNANNTESEEVASTIPVDASATSEEANISVPAQPATSDNAPADVLPATSKVLSHASSSRSAANIHPMLTRRKNGITKPKLYMLEFKT</sequence>
<accession>A0ABR2EQJ2</accession>